<dbReference type="GO" id="GO:0061632">
    <property type="term" value="F:RNA lariat debranching enzyme activator activity"/>
    <property type="evidence" value="ECO:0007669"/>
    <property type="project" value="TreeGrafter"/>
</dbReference>
<dbReference type="Proteomes" id="UP000504638">
    <property type="component" value="Unplaced"/>
</dbReference>
<gene>
    <name evidence="4 6" type="ORF">P152DRAFT_408957</name>
</gene>
<name>A0A6G1GED3_9PEZI</name>
<feature type="domain" description="Cwf19-like protein C-terminal" evidence="2">
    <location>
        <begin position="482"/>
        <end position="541"/>
    </location>
</feature>
<evidence type="ECO:0000256" key="1">
    <source>
        <dbReference type="SAM" id="MobiDB-lite"/>
    </source>
</evidence>
<feature type="non-terminal residue" evidence="4">
    <location>
        <position position="544"/>
    </location>
</feature>
<dbReference type="Pfam" id="PF04676">
    <property type="entry name" value="CwfJ_C_2"/>
    <property type="match status" value="1"/>
</dbReference>
<dbReference type="InterPro" id="IPR006768">
    <property type="entry name" value="Cwf19-like_C_dom-1"/>
</dbReference>
<dbReference type="GeneID" id="54417501"/>
<dbReference type="PANTHER" id="PTHR12072">
    <property type="entry name" value="CWF19, CELL CYCLE CONTROL PROTEIN"/>
    <property type="match status" value="1"/>
</dbReference>
<reference evidence="4 6" key="1">
    <citation type="submission" date="2020-01" db="EMBL/GenBank/DDBJ databases">
        <authorList>
            <consortium name="DOE Joint Genome Institute"/>
            <person name="Haridas S."/>
            <person name="Albert R."/>
            <person name="Binder M."/>
            <person name="Bloem J."/>
            <person name="Labutti K."/>
            <person name="Salamov A."/>
            <person name="Andreopoulos B."/>
            <person name="Baker S.E."/>
            <person name="Barry K."/>
            <person name="Bills G."/>
            <person name="Bluhm B.H."/>
            <person name="Cannon C."/>
            <person name="Castanera R."/>
            <person name="Culley D.E."/>
            <person name="Daum C."/>
            <person name="Ezra D."/>
            <person name="Gonzalez J.B."/>
            <person name="Henrissat B."/>
            <person name="Kuo A."/>
            <person name="Liang C."/>
            <person name="Lipzen A."/>
            <person name="Lutzoni F."/>
            <person name="Magnuson J."/>
            <person name="Mondo S."/>
            <person name="Nolan M."/>
            <person name="Ohm R."/>
            <person name="Pangilinan J."/>
            <person name="Park H.-J."/>
            <person name="Ramirez L."/>
            <person name="Alfaro M."/>
            <person name="Sun H."/>
            <person name="Tritt A."/>
            <person name="Yoshinaga Y."/>
            <person name="Zwiers L.-H."/>
            <person name="Turgeon B.G."/>
            <person name="Goodwin S.B."/>
            <person name="Spatafora J.W."/>
            <person name="Crous P.W."/>
            <person name="Grigoriev I.V."/>
        </authorList>
    </citation>
    <scope>NUCLEOTIDE SEQUENCE</scope>
    <source>
        <strain evidence="4 6">CBS 781.70</strain>
    </source>
</reference>
<evidence type="ECO:0008006" key="7">
    <source>
        <dbReference type="Google" id="ProtNLM"/>
    </source>
</evidence>
<accession>A0A6G1GED3</accession>
<dbReference type="PANTHER" id="PTHR12072:SF4">
    <property type="entry name" value="CWF19-LIKE PROTEIN 1"/>
    <property type="match status" value="1"/>
</dbReference>
<dbReference type="CDD" id="cd07380">
    <property type="entry name" value="MPP_CWF19_N"/>
    <property type="match status" value="1"/>
</dbReference>
<reference evidence="6" key="3">
    <citation type="submission" date="2025-04" db="UniProtKB">
        <authorList>
            <consortium name="RefSeq"/>
        </authorList>
    </citation>
    <scope>IDENTIFICATION</scope>
    <source>
        <strain evidence="6">CBS 781.70</strain>
    </source>
</reference>
<feature type="region of interest" description="Disordered" evidence="1">
    <location>
        <begin position="260"/>
        <end position="307"/>
    </location>
</feature>
<dbReference type="InterPro" id="IPR040194">
    <property type="entry name" value="Cwf19-like"/>
</dbReference>
<dbReference type="GO" id="GO:0071014">
    <property type="term" value="C:post-mRNA release spliceosomal complex"/>
    <property type="evidence" value="ECO:0007669"/>
    <property type="project" value="TreeGrafter"/>
</dbReference>
<dbReference type="Pfam" id="PF04677">
    <property type="entry name" value="CwfJ_C_1"/>
    <property type="match status" value="1"/>
</dbReference>
<dbReference type="OrthoDB" id="444325at2759"/>
<dbReference type="RefSeq" id="XP_033537860.1">
    <property type="nucleotide sequence ID" value="XM_033676931.1"/>
</dbReference>
<organism evidence="4">
    <name type="scientific">Eremomyces bilateralis CBS 781.70</name>
    <dbReference type="NCBI Taxonomy" id="1392243"/>
    <lineage>
        <taxon>Eukaryota</taxon>
        <taxon>Fungi</taxon>
        <taxon>Dikarya</taxon>
        <taxon>Ascomycota</taxon>
        <taxon>Pezizomycotina</taxon>
        <taxon>Dothideomycetes</taxon>
        <taxon>Dothideomycetes incertae sedis</taxon>
        <taxon>Eremomycetales</taxon>
        <taxon>Eremomycetaceae</taxon>
        <taxon>Eremomyces</taxon>
    </lineage>
</organism>
<keyword evidence="5" id="KW-1185">Reference proteome</keyword>
<dbReference type="EMBL" id="ML975150">
    <property type="protein sequence ID" value="KAF1816229.1"/>
    <property type="molecule type" value="Genomic_DNA"/>
</dbReference>
<evidence type="ECO:0000259" key="2">
    <source>
        <dbReference type="Pfam" id="PF04676"/>
    </source>
</evidence>
<evidence type="ECO:0000313" key="6">
    <source>
        <dbReference type="RefSeq" id="XP_033537860.1"/>
    </source>
</evidence>
<reference evidence="6" key="2">
    <citation type="submission" date="2020-04" db="EMBL/GenBank/DDBJ databases">
        <authorList>
            <consortium name="NCBI Genome Project"/>
        </authorList>
    </citation>
    <scope>NUCLEOTIDE SEQUENCE</scope>
    <source>
        <strain evidence="6">CBS 781.70</strain>
    </source>
</reference>
<evidence type="ECO:0000313" key="5">
    <source>
        <dbReference type="Proteomes" id="UP000504638"/>
    </source>
</evidence>
<dbReference type="InterPro" id="IPR006767">
    <property type="entry name" value="Cwf19-like_C_dom-2"/>
</dbReference>
<dbReference type="GO" id="GO:0000398">
    <property type="term" value="P:mRNA splicing, via spliceosome"/>
    <property type="evidence" value="ECO:0007669"/>
    <property type="project" value="TreeGrafter"/>
</dbReference>
<sequence length="544" mass="59604">MGPVKIAVIGSICGQFKTVFSKLAALHEKNAFAFTIVVGDIFADPSEENETKESELEDLMGGGIEVPVPTYFTVGLSPFPDAAVGRLDEHEGELCPNLFYLGRKSTFKTSDGIRIVALGGVLDPTGTHTNPHDKYRVAYTEAEGKGLKGAHSADILISSEWPAGIQKGSRTKLPSESKDWSASQPPADVCAALKPRYHFSPSTLFYEREPFYHPPTDPDTYAYPVTRFLSLAPFGNPAKQKWIYAFTLAPAAAPSVTIPPGAGPSPLLPTTRKRPADSAPTYSRFADDGPPRGRGKRQKGPPPTPGECFFCLSNPNVATHLIASIGEEAYVTTAKGPLTTPTTFSKLPFPGHMLIIPQSHAGTLATIGEAEGVRRVYDEMQRFRGSLHKMLAEQGNGELGSVTWEVSRASGIHTHWQWLPVPGRLLNKRLVEAAFKVEAENEKYPKFVAKDVGDGVGEEGDFFRVMVWYPPQEGAEGSRETFLTLYLDPEIRFDMQFGRRVLAKLLGLERRLHWQDCAQSVDEEGADAEAFKAAFAKFDFTLQE</sequence>
<protein>
    <recommendedName>
        <fullName evidence="7">CwfJ domain-containing protein</fullName>
    </recommendedName>
</protein>
<feature type="domain" description="Cwf19-like C-terminal" evidence="3">
    <location>
        <begin position="304"/>
        <end position="428"/>
    </location>
</feature>
<proteinExistence type="predicted"/>
<evidence type="ECO:0000313" key="4">
    <source>
        <dbReference type="EMBL" id="KAF1816229.1"/>
    </source>
</evidence>
<evidence type="ECO:0000259" key="3">
    <source>
        <dbReference type="Pfam" id="PF04677"/>
    </source>
</evidence>
<dbReference type="AlphaFoldDB" id="A0A6G1GED3"/>